<reference evidence="2" key="1">
    <citation type="journal article" date="2019" name="Int. J. Syst. Evol. Microbiol.">
        <title>The Global Catalogue of Microorganisms (GCM) 10K type strain sequencing project: providing services to taxonomists for standard genome sequencing and annotation.</title>
        <authorList>
            <consortium name="The Broad Institute Genomics Platform"/>
            <consortium name="The Broad Institute Genome Sequencing Center for Infectious Disease"/>
            <person name="Wu L."/>
            <person name="Ma J."/>
        </authorList>
    </citation>
    <scope>NUCLEOTIDE SEQUENCE [LARGE SCALE GENOMIC DNA]</scope>
    <source>
        <strain evidence="2">JCM 30346</strain>
    </source>
</reference>
<protein>
    <recommendedName>
        <fullName evidence="3">Clp R domain-containing protein</fullName>
    </recommendedName>
</protein>
<dbReference type="Gene3D" id="1.10.1780.10">
    <property type="entry name" value="Clp, N-terminal domain"/>
    <property type="match status" value="1"/>
</dbReference>
<dbReference type="InterPro" id="IPR036628">
    <property type="entry name" value="Clp_N_dom_sf"/>
</dbReference>
<evidence type="ECO:0000313" key="1">
    <source>
        <dbReference type="EMBL" id="MFC6086030.1"/>
    </source>
</evidence>
<dbReference type="Proteomes" id="UP001596137">
    <property type="component" value="Unassembled WGS sequence"/>
</dbReference>
<sequence>MNMLRRYTPAARHAMARAALLSLDAGRRTLDEDVILLALAETRPFEHPLDAFSLSPDAIRPEILSPTDHDLLATLGIDLTRVRHRMSTVIPLDDPTRWHLHRSPTRPLRLTLSGPPGDLPLTPRARKVIEVAANHHHTPQITGEDLLRGLLADGSNHAVTLLHHHGIPLRPLATALNFLSKAA</sequence>
<comment type="caution">
    <text evidence="1">The sequence shown here is derived from an EMBL/GenBank/DDBJ whole genome shotgun (WGS) entry which is preliminary data.</text>
</comment>
<proteinExistence type="predicted"/>
<evidence type="ECO:0000313" key="2">
    <source>
        <dbReference type="Proteomes" id="UP001596137"/>
    </source>
</evidence>
<accession>A0ABW1NT49</accession>
<dbReference type="RefSeq" id="WP_380760803.1">
    <property type="nucleotide sequence ID" value="NZ_JBHSRF010000075.1"/>
</dbReference>
<evidence type="ECO:0008006" key="3">
    <source>
        <dbReference type="Google" id="ProtNLM"/>
    </source>
</evidence>
<gene>
    <name evidence="1" type="ORF">ACFP1K_33025</name>
</gene>
<name>A0ABW1NT49_9ACTN</name>
<keyword evidence="2" id="KW-1185">Reference proteome</keyword>
<organism evidence="1 2">
    <name type="scientific">Sphaerisporangium aureirubrum</name>
    <dbReference type="NCBI Taxonomy" id="1544736"/>
    <lineage>
        <taxon>Bacteria</taxon>
        <taxon>Bacillati</taxon>
        <taxon>Actinomycetota</taxon>
        <taxon>Actinomycetes</taxon>
        <taxon>Streptosporangiales</taxon>
        <taxon>Streptosporangiaceae</taxon>
        <taxon>Sphaerisporangium</taxon>
    </lineage>
</organism>
<dbReference type="EMBL" id="JBHSRF010000075">
    <property type="protein sequence ID" value="MFC6086030.1"/>
    <property type="molecule type" value="Genomic_DNA"/>
</dbReference>